<evidence type="ECO:0000256" key="1">
    <source>
        <dbReference type="ARBA" id="ARBA00005417"/>
    </source>
</evidence>
<dbReference type="Gene3D" id="3.40.50.300">
    <property type="entry name" value="P-loop containing nucleotide triphosphate hydrolases"/>
    <property type="match status" value="1"/>
</dbReference>
<protein>
    <submittedName>
        <fullName evidence="6">Bacitracin ABC transporter ATP-binding protein</fullName>
    </submittedName>
</protein>
<dbReference type="InterPro" id="IPR017871">
    <property type="entry name" value="ABC_transporter-like_CS"/>
</dbReference>
<organism evidence="6 7">
    <name type="scientific">Thermoflavimicrobium daqui</name>
    <dbReference type="NCBI Taxonomy" id="2137476"/>
    <lineage>
        <taxon>Bacteria</taxon>
        <taxon>Bacillati</taxon>
        <taxon>Bacillota</taxon>
        <taxon>Bacilli</taxon>
        <taxon>Bacillales</taxon>
        <taxon>Thermoactinomycetaceae</taxon>
        <taxon>Thermoflavimicrobium</taxon>
    </lineage>
</organism>
<evidence type="ECO:0000313" key="6">
    <source>
        <dbReference type="EMBL" id="RAL26896.1"/>
    </source>
</evidence>
<dbReference type="PROSITE" id="PS50893">
    <property type="entry name" value="ABC_TRANSPORTER_2"/>
    <property type="match status" value="1"/>
</dbReference>
<dbReference type="SUPFAM" id="SSF52540">
    <property type="entry name" value="P-loop containing nucleoside triphosphate hydrolases"/>
    <property type="match status" value="1"/>
</dbReference>
<dbReference type="AlphaFoldDB" id="A0A364K9B7"/>
<evidence type="ECO:0000256" key="2">
    <source>
        <dbReference type="ARBA" id="ARBA00022448"/>
    </source>
</evidence>
<feature type="domain" description="ABC transporter" evidence="5">
    <location>
        <begin position="4"/>
        <end position="232"/>
    </location>
</feature>
<evidence type="ECO:0000256" key="3">
    <source>
        <dbReference type="ARBA" id="ARBA00022741"/>
    </source>
</evidence>
<evidence type="ECO:0000256" key="4">
    <source>
        <dbReference type="ARBA" id="ARBA00022840"/>
    </source>
</evidence>
<accession>A0A364K9B7</accession>
<keyword evidence="7" id="KW-1185">Reference proteome</keyword>
<dbReference type="InterPro" id="IPR003593">
    <property type="entry name" value="AAA+_ATPase"/>
</dbReference>
<dbReference type="InterPro" id="IPR027417">
    <property type="entry name" value="P-loop_NTPase"/>
</dbReference>
<reference evidence="6 7" key="1">
    <citation type="submission" date="2018-06" db="EMBL/GenBank/DDBJ databases">
        <title>Thermoflavimicrobium daqus sp. nov., a thermophilic microbe isolated from Moutai-flavour Daqu.</title>
        <authorList>
            <person name="Wang X."/>
            <person name="Zhou H."/>
        </authorList>
    </citation>
    <scope>NUCLEOTIDE SEQUENCE [LARGE SCALE GENOMIC DNA]</scope>
    <source>
        <strain evidence="6 7">FBKL4.011</strain>
    </source>
</reference>
<name>A0A364K9B7_9BACL</name>
<keyword evidence="3" id="KW-0547">Nucleotide-binding</keyword>
<dbReference type="RefSeq" id="WP_113657500.1">
    <property type="nucleotide sequence ID" value="NZ_KZ845663.1"/>
</dbReference>
<comment type="caution">
    <text evidence="6">The sequence shown here is derived from an EMBL/GenBank/DDBJ whole genome shotgun (WGS) entry which is preliminary data.</text>
</comment>
<dbReference type="GO" id="GO:0016887">
    <property type="term" value="F:ATP hydrolysis activity"/>
    <property type="evidence" value="ECO:0007669"/>
    <property type="project" value="InterPro"/>
</dbReference>
<dbReference type="OrthoDB" id="9804819at2"/>
<sequence length="304" mass="34733">MYALELQNVTKRIKEQEIISNLSFELKYGEILGFLGPNGAGKTTTIRMITGLMKVTDGDIIVAGKSIQKEWRPSISQIGAIIETPSLYPYMTGRQNLRYFSRMYTEVDENRINDVVIRLEIDKVLDQKVKNYSLGMKQRLGIAVALLHQPQILILDEPTNGLDPAGIKEIRNYLKYLAHQENIAILVSSHLLAEVELMCDRVIIIQNGKRVFIQDLKENRMKQQQKVKIKGDPIQVTNALHLYDPQLKISQADDGVLITRAVDEIPEIIYHLAQERIRIYEVYVVSKSLEEKFLEVVGDKDDGR</sequence>
<dbReference type="PANTHER" id="PTHR43335:SF4">
    <property type="entry name" value="ABC TRANSPORTER, ATP-BINDING PROTEIN"/>
    <property type="match status" value="1"/>
</dbReference>
<dbReference type="Pfam" id="PF00005">
    <property type="entry name" value="ABC_tran"/>
    <property type="match status" value="1"/>
</dbReference>
<evidence type="ECO:0000313" key="7">
    <source>
        <dbReference type="Proteomes" id="UP000251213"/>
    </source>
</evidence>
<dbReference type="SMART" id="SM00382">
    <property type="entry name" value="AAA"/>
    <property type="match status" value="1"/>
</dbReference>
<proteinExistence type="inferred from homology"/>
<dbReference type="PROSITE" id="PS00211">
    <property type="entry name" value="ABC_TRANSPORTER_1"/>
    <property type="match status" value="1"/>
</dbReference>
<gene>
    <name evidence="6" type="ORF">DL897_02280</name>
</gene>
<keyword evidence="2" id="KW-0813">Transport</keyword>
<evidence type="ECO:0000259" key="5">
    <source>
        <dbReference type="PROSITE" id="PS50893"/>
    </source>
</evidence>
<comment type="similarity">
    <text evidence="1">Belongs to the ABC transporter superfamily.</text>
</comment>
<dbReference type="InterPro" id="IPR003439">
    <property type="entry name" value="ABC_transporter-like_ATP-bd"/>
</dbReference>
<keyword evidence="4 6" id="KW-0067">ATP-binding</keyword>
<reference evidence="6 7" key="2">
    <citation type="submission" date="2018-06" db="EMBL/GenBank/DDBJ databases">
        <authorList>
            <person name="Zhirakovskaya E."/>
        </authorList>
    </citation>
    <scope>NUCLEOTIDE SEQUENCE [LARGE SCALE GENOMIC DNA]</scope>
    <source>
        <strain evidence="6 7">FBKL4.011</strain>
    </source>
</reference>
<dbReference type="PANTHER" id="PTHR43335">
    <property type="entry name" value="ABC TRANSPORTER, ATP-BINDING PROTEIN"/>
    <property type="match status" value="1"/>
</dbReference>
<dbReference type="Proteomes" id="UP000251213">
    <property type="component" value="Unassembled WGS sequence"/>
</dbReference>
<dbReference type="GO" id="GO:0005524">
    <property type="term" value="F:ATP binding"/>
    <property type="evidence" value="ECO:0007669"/>
    <property type="project" value="UniProtKB-KW"/>
</dbReference>
<dbReference type="EMBL" id="QJKK01000001">
    <property type="protein sequence ID" value="RAL26896.1"/>
    <property type="molecule type" value="Genomic_DNA"/>
</dbReference>